<feature type="domain" description="CBM21" evidence="2">
    <location>
        <begin position="304"/>
        <end position="417"/>
    </location>
</feature>
<feature type="region of interest" description="Disordered" evidence="1">
    <location>
        <begin position="653"/>
        <end position="688"/>
    </location>
</feature>
<gene>
    <name evidence="3" type="ORF">ARMGADRAFT_176984</name>
</gene>
<feature type="region of interest" description="Disordered" evidence="1">
    <location>
        <begin position="421"/>
        <end position="440"/>
    </location>
</feature>
<feature type="compositionally biased region" description="Low complexity" evidence="1">
    <location>
        <begin position="511"/>
        <end position="522"/>
    </location>
</feature>
<dbReference type="InParanoid" id="A0A2H3DSJ2"/>
<dbReference type="GO" id="GO:2001069">
    <property type="term" value="F:glycogen binding"/>
    <property type="evidence" value="ECO:0007669"/>
    <property type="project" value="TreeGrafter"/>
</dbReference>
<feature type="region of interest" description="Disordered" evidence="1">
    <location>
        <begin position="172"/>
        <end position="199"/>
    </location>
</feature>
<dbReference type="OrthoDB" id="1881at2759"/>
<feature type="region of interest" description="Disordered" evidence="1">
    <location>
        <begin position="211"/>
        <end position="239"/>
    </location>
</feature>
<proteinExistence type="predicted"/>
<dbReference type="GO" id="GO:0005979">
    <property type="term" value="P:regulation of glycogen biosynthetic process"/>
    <property type="evidence" value="ECO:0007669"/>
    <property type="project" value="TreeGrafter"/>
</dbReference>
<feature type="compositionally biased region" description="Low complexity" evidence="1">
    <location>
        <begin position="421"/>
        <end position="438"/>
    </location>
</feature>
<dbReference type="OMA" id="NKFCFFT"/>
<evidence type="ECO:0000259" key="2">
    <source>
        <dbReference type="PROSITE" id="PS51159"/>
    </source>
</evidence>
<feature type="region of interest" description="Disordered" evidence="1">
    <location>
        <begin position="603"/>
        <end position="632"/>
    </location>
</feature>
<feature type="region of interest" description="Disordered" evidence="1">
    <location>
        <begin position="63"/>
        <end position="153"/>
    </location>
</feature>
<dbReference type="InterPro" id="IPR005036">
    <property type="entry name" value="CBM21_dom"/>
</dbReference>
<name>A0A2H3DSJ2_ARMGA</name>
<evidence type="ECO:0000313" key="4">
    <source>
        <dbReference type="Proteomes" id="UP000217790"/>
    </source>
</evidence>
<feature type="compositionally biased region" description="Low complexity" evidence="1">
    <location>
        <begin position="472"/>
        <end position="484"/>
    </location>
</feature>
<dbReference type="STRING" id="47427.A0A2H3DSJ2"/>
<feature type="region of interest" description="Disordered" evidence="1">
    <location>
        <begin position="1"/>
        <end position="21"/>
    </location>
</feature>
<evidence type="ECO:0000313" key="3">
    <source>
        <dbReference type="EMBL" id="PBK92077.1"/>
    </source>
</evidence>
<feature type="compositionally biased region" description="Polar residues" evidence="1">
    <location>
        <begin position="136"/>
        <end position="153"/>
    </location>
</feature>
<dbReference type="InterPro" id="IPR038175">
    <property type="entry name" value="CBM21_dom_sf"/>
</dbReference>
<dbReference type="Gene3D" id="2.60.40.2440">
    <property type="entry name" value="Carbohydrate binding type-21 domain"/>
    <property type="match status" value="1"/>
</dbReference>
<feature type="compositionally biased region" description="Polar residues" evidence="1">
    <location>
        <begin position="224"/>
        <end position="239"/>
    </location>
</feature>
<organism evidence="3 4">
    <name type="scientific">Armillaria gallica</name>
    <name type="common">Bulbous honey fungus</name>
    <name type="synonym">Armillaria bulbosa</name>
    <dbReference type="NCBI Taxonomy" id="47427"/>
    <lineage>
        <taxon>Eukaryota</taxon>
        <taxon>Fungi</taxon>
        <taxon>Dikarya</taxon>
        <taxon>Basidiomycota</taxon>
        <taxon>Agaricomycotina</taxon>
        <taxon>Agaricomycetes</taxon>
        <taxon>Agaricomycetidae</taxon>
        <taxon>Agaricales</taxon>
        <taxon>Marasmiineae</taxon>
        <taxon>Physalacriaceae</taxon>
        <taxon>Armillaria</taxon>
    </lineage>
</organism>
<dbReference type="GO" id="GO:0008157">
    <property type="term" value="F:protein phosphatase 1 binding"/>
    <property type="evidence" value="ECO:0007669"/>
    <property type="project" value="TreeGrafter"/>
</dbReference>
<feature type="region of interest" description="Disordered" evidence="1">
    <location>
        <begin position="454"/>
        <end position="484"/>
    </location>
</feature>
<protein>
    <recommendedName>
        <fullName evidence="2">CBM21 domain-containing protein</fullName>
    </recommendedName>
</protein>
<feature type="region of interest" description="Disordered" evidence="1">
    <location>
        <begin position="510"/>
        <end position="567"/>
    </location>
</feature>
<dbReference type="Proteomes" id="UP000217790">
    <property type="component" value="Unassembled WGS sequence"/>
</dbReference>
<dbReference type="AlphaFoldDB" id="A0A2H3DSJ2"/>
<dbReference type="PROSITE" id="PS51159">
    <property type="entry name" value="CBM21"/>
    <property type="match status" value="1"/>
</dbReference>
<feature type="compositionally biased region" description="Low complexity" evidence="1">
    <location>
        <begin position="770"/>
        <end position="784"/>
    </location>
</feature>
<evidence type="ECO:0000256" key="1">
    <source>
        <dbReference type="SAM" id="MobiDB-lite"/>
    </source>
</evidence>
<keyword evidence="4" id="KW-1185">Reference proteome</keyword>
<reference evidence="4" key="1">
    <citation type="journal article" date="2017" name="Nat. Ecol. Evol.">
        <title>Genome expansion and lineage-specific genetic innovations in the forest pathogenic fungi Armillaria.</title>
        <authorList>
            <person name="Sipos G."/>
            <person name="Prasanna A.N."/>
            <person name="Walter M.C."/>
            <person name="O'Connor E."/>
            <person name="Balint B."/>
            <person name="Krizsan K."/>
            <person name="Kiss B."/>
            <person name="Hess J."/>
            <person name="Varga T."/>
            <person name="Slot J."/>
            <person name="Riley R."/>
            <person name="Boka B."/>
            <person name="Rigling D."/>
            <person name="Barry K."/>
            <person name="Lee J."/>
            <person name="Mihaltcheva S."/>
            <person name="LaButti K."/>
            <person name="Lipzen A."/>
            <person name="Waldron R."/>
            <person name="Moloney N.M."/>
            <person name="Sperisen C."/>
            <person name="Kredics L."/>
            <person name="Vagvoelgyi C."/>
            <person name="Patrignani A."/>
            <person name="Fitzpatrick D."/>
            <person name="Nagy I."/>
            <person name="Doyle S."/>
            <person name="Anderson J.B."/>
            <person name="Grigoriev I.V."/>
            <person name="Gueldener U."/>
            <person name="Muensterkoetter M."/>
            <person name="Nagy L.G."/>
        </authorList>
    </citation>
    <scope>NUCLEOTIDE SEQUENCE [LARGE SCALE GENOMIC DNA]</scope>
    <source>
        <strain evidence="4">Ar21-2</strain>
    </source>
</reference>
<sequence>MIATITTQNRQVSSMDSPLLRNSNLAGGPLPLIPRRSASTSRLPLPSFVSYPSVAASPVKIKVQGATPPDSDEKPVASSSKVEPDTSSSGSEGSSGILRPKRVLGVPRASSHQPPSPTLSLSRVKLSRRRSSSLSGGITDTEQPASSLPDTSISRAPVYTFGDKRLNLNDSKRHASESHLPDAGASSKSAPANATPPMIVRNKSGQLVKSSLKSTKTPPRGSLSVFTGMTSSKSEPNTPSLSKAVHFDAQLEHVKLFLAEQKPLAVSRDGSPTDDTSGTDSDFPPFIFGEPYMSKHRLVMNVINMPPKVNYMADVAMDSLLLSTDGTSIAGRVRVRNLAFQKWLAVRFTFDAWQTTSEVTARYAESVDPSFDIFSFSIKLNDILARIEERTLILALRYSVEGREIWDNNNGRNYIAKFSRVKPSSGRGKSSGSDSGSDIADLRKQLEKVVQKRGEEVLGSLPPLRPRSDSASTGGSSDFKKGSSLSSRYDFGTSLKTTWIPPTTIRHSRTHTYPTVTTSSPPSSIPWPTKPTKVASDNAKHNSPPVRTKSLGSPRDQDGDTFRPAPYVASDAEDAPFAAPISRHHQRGYFDLDFLSDSALKRTPPGTPRMRSVDDSTPIVSPSSGRCHSFPPVDALRPAPLFSLGGGSSFRSREAEFGAGSDESTPSIMSPTSSGSSSPTPSPTENEFTSLLNIRDDDISLNPSTNYHQFLNRFCFYTGPNSVFDTESDPLSRTSSMSSIEDILTVSAPLHVPVLTAQHVLDTPTQIQDSSTLSGSSTPTPFSFQRLPQSSVTL</sequence>
<dbReference type="InterPro" id="IPR050782">
    <property type="entry name" value="PP1_regulatory_subunit_3"/>
</dbReference>
<dbReference type="PANTHER" id="PTHR12307">
    <property type="entry name" value="PROTEIN PHOSPHATASE 1 REGULATORY SUBUNIT"/>
    <property type="match status" value="1"/>
</dbReference>
<dbReference type="PANTHER" id="PTHR12307:SF36">
    <property type="entry name" value="GLYCOGEN-BINDING SUBUNIT 76A"/>
    <property type="match status" value="1"/>
</dbReference>
<accession>A0A2H3DSJ2</accession>
<feature type="region of interest" description="Disordered" evidence="1">
    <location>
        <begin position="766"/>
        <end position="794"/>
    </location>
</feature>
<feature type="compositionally biased region" description="Low complexity" evidence="1">
    <location>
        <begin position="87"/>
        <end position="96"/>
    </location>
</feature>
<feature type="compositionally biased region" description="Low complexity" evidence="1">
    <location>
        <begin position="663"/>
        <end position="688"/>
    </location>
</feature>
<dbReference type="GO" id="GO:0000164">
    <property type="term" value="C:protein phosphatase type 1 complex"/>
    <property type="evidence" value="ECO:0007669"/>
    <property type="project" value="TreeGrafter"/>
</dbReference>
<dbReference type="Pfam" id="PF03370">
    <property type="entry name" value="CBM_21"/>
    <property type="match status" value="1"/>
</dbReference>
<dbReference type="EMBL" id="KZ293659">
    <property type="protein sequence ID" value="PBK92077.1"/>
    <property type="molecule type" value="Genomic_DNA"/>
</dbReference>